<dbReference type="EMBL" id="CAJVPW010000622">
    <property type="protein sequence ID" value="CAG8460234.1"/>
    <property type="molecule type" value="Genomic_DNA"/>
</dbReference>
<comment type="caution">
    <text evidence="1">The sequence shown here is derived from an EMBL/GenBank/DDBJ whole genome shotgun (WGS) entry which is preliminary data.</text>
</comment>
<evidence type="ECO:0000313" key="1">
    <source>
        <dbReference type="EMBL" id="CAG8460234.1"/>
    </source>
</evidence>
<proteinExistence type="predicted"/>
<name>A0ACA9K9F7_9GLOM</name>
<dbReference type="Proteomes" id="UP000789366">
    <property type="component" value="Unassembled WGS sequence"/>
</dbReference>
<protein>
    <submittedName>
        <fullName evidence="1">1032_t:CDS:1</fullName>
    </submittedName>
</protein>
<gene>
    <name evidence="1" type="ORF">SPELUC_LOCUS1225</name>
</gene>
<reference evidence="1" key="1">
    <citation type="submission" date="2021-06" db="EMBL/GenBank/DDBJ databases">
        <authorList>
            <person name="Kallberg Y."/>
            <person name="Tangrot J."/>
            <person name="Rosling A."/>
        </authorList>
    </citation>
    <scope>NUCLEOTIDE SEQUENCE</scope>
    <source>
        <strain evidence="1">28 12/20/2015</strain>
    </source>
</reference>
<organism evidence="1 2">
    <name type="scientific">Cetraspora pellucida</name>
    <dbReference type="NCBI Taxonomy" id="1433469"/>
    <lineage>
        <taxon>Eukaryota</taxon>
        <taxon>Fungi</taxon>
        <taxon>Fungi incertae sedis</taxon>
        <taxon>Mucoromycota</taxon>
        <taxon>Glomeromycotina</taxon>
        <taxon>Glomeromycetes</taxon>
        <taxon>Diversisporales</taxon>
        <taxon>Gigasporaceae</taxon>
        <taxon>Cetraspora</taxon>
    </lineage>
</organism>
<keyword evidence="2" id="KW-1185">Reference proteome</keyword>
<evidence type="ECO:0000313" key="2">
    <source>
        <dbReference type="Proteomes" id="UP000789366"/>
    </source>
</evidence>
<accession>A0ACA9K9F7</accession>
<sequence length="386" mass="42985">MDDDMFWVMLSDYPDSNDDIVEPPGCQINKFSEAEFYRERARRTEQLHRDQREKLLNSFAEERRSHRLEFFRMIDHDYLADVREGINPLRTMDLCPSVSMILYGSNKSDNGSMENVQEVEDGLNNAIARLLISGEDRARLTIQDILIQYRAEQEFIRERQLAKLKDLRKYQIQVMNNLRSHIKDDITVSKQAQHSTPITESANNTRNMQSAQTPSVNVPTTNVVGNNNESSSSKQTTSAVPPSINVGNSNFSPTVPSTIATPSTSNPSIACPMSHPPPEIAEFWNAFVSHLQPGTSQQQAAALLSIIATMANNQQPLNGSNNQPPFKGANNQPPFSSANNQQAFSSANNQQPFNGVNNQQAFSGANNQQAFSGTSNLQPFSGANHR</sequence>